<keyword evidence="4" id="KW-0408">Iron</keyword>
<accession>A0A5B9PL94</accession>
<dbReference type="EMBL" id="CP042912">
    <property type="protein sequence ID" value="QEG23113.1"/>
    <property type="molecule type" value="Genomic_DNA"/>
</dbReference>
<evidence type="ECO:0000256" key="4">
    <source>
        <dbReference type="ARBA" id="ARBA00023004"/>
    </source>
</evidence>
<dbReference type="GO" id="GO:0051536">
    <property type="term" value="F:iron-sulfur cluster binding"/>
    <property type="evidence" value="ECO:0007669"/>
    <property type="project" value="UniProtKB-KW"/>
</dbReference>
<dbReference type="GO" id="GO:0003824">
    <property type="term" value="F:catalytic activity"/>
    <property type="evidence" value="ECO:0007669"/>
    <property type="project" value="InterPro"/>
</dbReference>
<dbReference type="OrthoDB" id="9782387at2"/>
<evidence type="ECO:0000313" key="9">
    <source>
        <dbReference type="Proteomes" id="UP000322214"/>
    </source>
</evidence>
<dbReference type="PANTHER" id="PTHR11228:SF34">
    <property type="entry name" value="TUNGSTEN-CONTAINING ALDEHYDE FERREDOXIN OXIDOREDUCTASE COFACTOR MODIFYING PROTEIN"/>
    <property type="match status" value="1"/>
</dbReference>
<dbReference type="PANTHER" id="PTHR11228">
    <property type="entry name" value="RADICAL SAM DOMAIN PROTEIN"/>
    <property type="match status" value="1"/>
</dbReference>
<evidence type="ECO:0000256" key="5">
    <source>
        <dbReference type="ARBA" id="ARBA00023014"/>
    </source>
</evidence>
<evidence type="ECO:0000256" key="6">
    <source>
        <dbReference type="SAM" id="MobiDB-lite"/>
    </source>
</evidence>
<dbReference type="InterPro" id="IPR050377">
    <property type="entry name" value="Radical_SAM_PqqE_MftC-like"/>
</dbReference>
<evidence type="ECO:0000256" key="1">
    <source>
        <dbReference type="ARBA" id="ARBA00001966"/>
    </source>
</evidence>
<protein>
    <submittedName>
        <fullName evidence="8">Molybdenum cofactor biosynthesis protein A</fullName>
    </submittedName>
</protein>
<dbReference type="Gene3D" id="3.20.20.70">
    <property type="entry name" value="Aldolase class I"/>
    <property type="match status" value="1"/>
</dbReference>
<keyword evidence="5" id="KW-0411">Iron-sulfur</keyword>
<feature type="domain" description="Radical SAM core" evidence="7">
    <location>
        <begin position="78"/>
        <end position="294"/>
    </location>
</feature>
<name>A0A5B9PL94_9BACT</name>
<keyword evidence="9" id="KW-1185">Reference proteome</keyword>
<dbReference type="InterPro" id="IPR023885">
    <property type="entry name" value="4Fe4S-binding_SPASM_dom"/>
</dbReference>
<dbReference type="GO" id="GO:0046872">
    <property type="term" value="F:metal ion binding"/>
    <property type="evidence" value="ECO:0007669"/>
    <property type="project" value="UniProtKB-KW"/>
</dbReference>
<dbReference type="CDD" id="cd01335">
    <property type="entry name" value="Radical_SAM"/>
    <property type="match status" value="1"/>
</dbReference>
<keyword evidence="3" id="KW-0479">Metal-binding</keyword>
<comment type="cofactor">
    <cofactor evidence="1">
        <name>[4Fe-4S] cluster</name>
        <dbReference type="ChEBI" id="CHEBI:49883"/>
    </cofactor>
</comment>
<dbReference type="CDD" id="cd21109">
    <property type="entry name" value="SPASM"/>
    <property type="match status" value="1"/>
</dbReference>
<dbReference type="SFLD" id="SFLDG01067">
    <property type="entry name" value="SPASM/twitch_domain_containing"/>
    <property type="match status" value="1"/>
</dbReference>
<dbReference type="Proteomes" id="UP000322214">
    <property type="component" value="Chromosome"/>
</dbReference>
<keyword evidence="2" id="KW-0949">S-adenosyl-L-methionine</keyword>
<proteinExistence type="predicted"/>
<dbReference type="PROSITE" id="PS51918">
    <property type="entry name" value="RADICAL_SAM"/>
    <property type="match status" value="1"/>
</dbReference>
<evidence type="ECO:0000256" key="3">
    <source>
        <dbReference type="ARBA" id="ARBA00022723"/>
    </source>
</evidence>
<dbReference type="InterPro" id="IPR013785">
    <property type="entry name" value="Aldolase_TIM"/>
</dbReference>
<dbReference type="KEGG" id="mff:MFFC18_30080"/>
<evidence type="ECO:0000313" key="8">
    <source>
        <dbReference type="EMBL" id="QEG23113.1"/>
    </source>
</evidence>
<dbReference type="Pfam" id="PF13186">
    <property type="entry name" value="SPASM"/>
    <property type="match status" value="1"/>
</dbReference>
<dbReference type="InterPro" id="IPR007197">
    <property type="entry name" value="rSAM"/>
</dbReference>
<dbReference type="Pfam" id="PF04055">
    <property type="entry name" value="Radical_SAM"/>
    <property type="match status" value="1"/>
</dbReference>
<dbReference type="SFLD" id="SFLDS00029">
    <property type="entry name" value="Radical_SAM"/>
    <property type="match status" value="1"/>
</dbReference>
<feature type="compositionally biased region" description="Polar residues" evidence="6">
    <location>
        <begin position="1"/>
        <end position="10"/>
    </location>
</feature>
<dbReference type="RefSeq" id="WP_075085966.1">
    <property type="nucleotide sequence ID" value="NZ_CP042912.1"/>
</dbReference>
<sequence>MDNVASQTSPVVPLVQIGSPQQKPPSPAPVQSKPPGDPPANFADSIPIDISMEQKHAIEKRNKVVLESELWEKKLSLTPRPYLAHVQFSNFCNMSCIMCWNGANPRTKKLTPELVEKLATELGPELSVIEPYSGSEPLALTWKETLRIAKQYGVLLLMTTNAQFLTEARFHELKEFTETLYLSIDSHIPYVYEKIRLRAKTDDVFRNIGPAIKLAKEHGLECTVNIVLMTYNAAFIADSAAWFNDLGIESVNVIQMMDVNHQSHYYDALAHCSPEYVNHVKEQTIQVCRDRKMRLMWNVGYTQTFDFREDGVPTNQRKVMNDHWSWRMRYMHPGFCRQAYNRVRIEVDGNVTPCCYATEDQLKLGNLGDENFYYEVWNGVQAQDLRRGMYTGDVPSLCVNCNVRTVPDPRPNMPFVEHVETDPKWKRFFRKAVVRDVSMNATGPDHAIRLEQAPLMQLETPYKSRKLIVALAAGGETGHVVTVKVRAKIRDGVARFVFPKKAWAQLRTNVGYWWAAWQQSDDGNSIIRVDRMPCVIRHESIPRLEGSKLGYDDEGHHALVNLGADKAQRLGS</sequence>
<dbReference type="STRING" id="980251.GCA_001642875_03951"/>
<organism evidence="8 9">
    <name type="scientific">Mariniblastus fucicola</name>
    <dbReference type="NCBI Taxonomy" id="980251"/>
    <lineage>
        <taxon>Bacteria</taxon>
        <taxon>Pseudomonadati</taxon>
        <taxon>Planctomycetota</taxon>
        <taxon>Planctomycetia</taxon>
        <taxon>Pirellulales</taxon>
        <taxon>Pirellulaceae</taxon>
        <taxon>Mariniblastus</taxon>
    </lineage>
</organism>
<dbReference type="SUPFAM" id="SSF102114">
    <property type="entry name" value="Radical SAM enzymes"/>
    <property type="match status" value="1"/>
</dbReference>
<evidence type="ECO:0000256" key="2">
    <source>
        <dbReference type="ARBA" id="ARBA00022691"/>
    </source>
</evidence>
<dbReference type="InterPro" id="IPR058240">
    <property type="entry name" value="rSAM_sf"/>
</dbReference>
<evidence type="ECO:0000259" key="7">
    <source>
        <dbReference type="PROSITE" id="PS51918"/>
    </source>
</evidence>
<reference evidence="8 9" key="1">
    <citation type="submission" date="2019-08" db="EMBL/GenBank/DDBJ databases">
        <title>Deep-cultivation of Planctomycetes and their phenomic and genomic characterization uncovers novel biology.</title>
        <authorList>
            <person name="Wiegand S."/>
            <person name="Jogler M."/>
            <person name="Boedeker C."/>
            <person name="Pinto D."/>
            <person name="Vollmers J."/>
            <person name="Rivas-Marin E."/>
            <person name="Kohn T."/>
            <person name="Peeters S.H."/>
            <person name="Heuer A."/>
            <person name="Rast P."/>
            <person name="Oberbeckmann S."/>
            <person name="Bunk B."/>
            <person name="Jeske O."/>
            <person name="Meyerdierks A."/>
            <person name="Storesund J.E."/>
            <person name="Kallscheuer N."/>
            <person name="Luecker S."/>
            <person name="Lage O.M."/>
            <person name="Pohl T."/>
            <person name="Merkel B.J."/>
            <person name="Hornburger P."/>
            <person name="Mueller R.-W."/>
            <person name="Bruemmer F."/>
            <person name="Labrenz M."/>
            <person name="Spormann A.M."/>
            <person name="Op den Camp H."/>
            <person name="Overmann J."/>
            <person name="Amann R."/>
            <person name="Jetten M.S.M."/>
            <person name="Mascher T."/>
            <person name="Medema M.H."/>
            <person name="Devos D.P."/>
            <person name="Kaster A.-K."/>
            <person name="Ovreas L."/>
            <person name="Rohde M."/>
            <person name="Galperin M.Y."/>
            <person name="Jogler C."/>
        </authorList>
    </citation>
    <scope>NUCLEOTIDE SEQUENCE [LARGE SCALE GENOMIC DNA]</scope>
    <source>
        <strain evidence="8 9">FC18</strain>
    </source>
</reference>
<gene>
    <name evidence="8" type="ORF">MFFC18_30080</name>
</gene>
<feature type="region of interest" description="Disordered" evidence="6">
    <location>
        <begin position="1"/>
        <end position="42"/>
    </location>
</feature>
<dbReference type="AlphaFoldDB" id="A0A5B9PL94"/>